<protein>
    <recommendedName>
        <fullName evidence="2">KHDC4/BBP-like KH-domain type I domain-containing protein</fullName>
    </recommendedName>
</protein>
<proteinExistence type="predicted"/>
<evidence type="ECO:0000313" key="3">
    <source>
        <dbReference type="EMBL" id="CAE7041815.1"/>
    </source>
</evidence>
<evidence type="ECO:0000259" key="2">
    <source>
        <dbReference type="Pfam" id="PF22675"/>
    </source>
</evidence>
<dbReference type="GO" id="GO:0003723">
    <property type="term" value="F:RNA binding"/>
    <property type="evidence" value="ECO:0007669"/>
    <property type="project" value="InterPro"/>
</dbReference>
<feature type="domain" description="KHDC4/BBP-like KH-domain type I" evidence="2">
    <location>
        <begin position="153"/>
        <end position="224"/>
    </location>
</feature>
<comment type="caution">
    <text evidence="3">The sequence shown here is derived from an EMBL/GenBank/DDBJ whole genome shotgun (WGS) entry which is preliminary data.</text>
</comment>
<dbReference type="Proteomes" id="UP000604046">
    <property type="component" value="Unassembled WGS sequence"/>
</dbReference>
<dbReference type="InterPro" id="IPR036612">
    <property type="entry name" value="KH_dom_type_1_sf"/>
</dbReference>
<gene>
    <name evidence="3" type="ORF">SNAT2548_LOCUS4924</name>
</gene>
<organism evidence="3 4">
    <name type="scientific">Symbiodinium natans</name>
    <dbReference type="NCBI Taxonomy" id="878477"/>
    <lineage>
        <taxon>Eukaryota</taxon>
        <taxon>Sar</taxon>
        <taxon>Alveolata</taxon>
        <taxon>Dinophyceae</taxon>
        <taxon>Suessiales</taxon>
        <taxon>Symbiodiniaceae</taxon>
        <taxon>Symbiodinium</taxon>
    </lineage>
</organism>
<name>A0A812IJP6_9DINO</name>
<feature type="region of interest" description="Disordered" evidence="1">
    <location>
        <begin position="107"/>
        <end position="128"/>
    </location>
</feature>
<accession>A0A812IJP6</accession>
<dbReference type="InterPro" id="IPR055256">
    <property type="entry name" value="KH_1_KHDC4/BBP-like"/>
</dbReference>
<dbReference type="Pfam" id="PF22675">
    <property type="entry name" value="KH-I_KHDC4-BBP"/>
    <property type="match status" value="1"/>
</dbReference>
<sequence>MAQLGMPLLDAPPGLEAVSPEATAALRALAWLRCVAATSATSAWAQSHDAGAGMEEKNKARPHRLQQALKCQEGPKIPDPPKPHTSVAGSRGAVHDATDTRFAARLQPTHHGGGANWGGGEARSTGNGAAQVDRRRACVRDYQFLPHPDLLKAFDFVPKLYGRGGVNMKKIVDQCEGKVRLRGRGSRHLEFGGLEARMKLKLYLSCTTQESLEMCHQMVLGLLERLESEFRSFCRNDTGIELIRKHGAFSKLFVCSKARGRGVGRKAQAPPKEVL</sequence>
<evidence type="ECO:0000256" key="1">
    <source>
        <dbReference type="SAM" id="MobiDB-lite"/>
    </source>
</evidence>
<evidence type="ECO:0000313" key="4">
    <source>
        <dbReference type="Proteomes" id="UP000604046"/>
    </source>
</evidence>
<reference evidence="3" key="1">
    <citation type="submission" date="2021-02" db="EMBL/GenBank/DDBJ databases">
        <authorList>
            <person name="Dougan E. K."/>
            <person name="Rhodes N."/>
            <person name="Thang M."/>
            <person name="Chan C."/>
        </authorList>
    </citation>
    <scope>NUCLEOTIDE SEQUENCE</scope>
</reference>
<feature type="compositionally biased region" description="Gly residues" evidence="1">
    <location>
        <begin position="111"/>
        <end position="121"/>
    </location>
</feature>
<feature type="region of interest" description="Disordered" evidence="1">
    <location>
        <begin position="72"/>
        <end position="92"/>
    </location>
</feature>
<dbReference type="EMBL" id="CAJNDS010000305">
    <property type="protein sequence ID" value="CAE7041815.1"/>
    <property type="molecule type" value="Genomic_DNA"/>
</dbReference>
<dbReference type="Gene3D" id="3.30.1370.10">
    <property type="entry name" value="K Homology domain, type 1"/>
    <property type="match status" value="1"/>
</dbReference>
<keyword evidence="4" id="KW-1185">Reference proteome</keyword>
<dbReference type="SUPFAM" id="SSF54791">
    <property type="entry name" value="Eukaryotic type KH-domain (KH-domain type I)"/>
    <property type="match status" value="1"/>
</dbReference>
<dbReference type="AlphaFoldDB" id="A0A812IJP6"/>